<proteinExistence type="predicted"/>
<keyword evidence="1" id="KW-0812">Transmembrane</keyword>
<accession>A0A6A6DD02</accession>
<organism evidence="2 3">
    <name type="scientific">Zopfia rhizophila CBS 207.26</name>
    <dbReference type="NCBI Taxonomy" id="1314779"/>
    <lineage>
        <taxon>Eukaryota</taxon>
        <taxon>Fungi</taxon>
        <taxon>Dikarya</taxon>
        <taxon>Ascomycota</taxon>
        <taxon>Pezizomycotina</taxon>
        <taxon>Dothideomycetes</taxon>
        <taxon>Dothideomycetes incertae sedis</taxon>
        <taxon>Zopfiaceae</taxon>
        <taxon>Zopfia</taxon>
    </lineage>
</organism>
<keyword evidence="3" id="KW-1185">Reference proteome</keyword>
<dbReference type="Proteomes" id="UP000800200">
    <property type="component" value="Unassembled WGS sequence"/>
</dbReference>
<keyword evidence="1" id="KW-0472">Membrane</keyword>
<protein>
    <submittedName>
        <fullName evidence="2">Uncharacterized protein</fullName>
    </submittedName>
</protein>
<evidence type="ECO:0000313" key="2">
    <source>
        <dbReference type="EMBL" id="KAF2176242.1"/>
    </source>
</evidence>
<evidence type="ECO:0000256" key="1">
    <source>
        <dbReference type="SAM" id="Phobius"/>
    </source>
</evidence>
<dbReference type="AlphaFoldDB" id="A0A6A6DD02"/>
<sequence length="192" mass="22289">MPTLKMSRARQSQIGLSGLTSIHWKENSLKATLAEYFNPQQALSVDNSRLGKLFTARNLSRISGIKIIWTTNLADHLRLIGDDQSVFIFHCTSFAQFQDGNKKTKSWLQAQQKSTNIDPNIGRFSALRAYKRRFDRFLFWYNRLWFDKRNGVQWSTFWVAVLVLVITIMFGVIQSVTSILQVYLSYKALEQK</sequence>
<feature type="transmembrane region" description="Helical" evidence="1">
    <location>
        <begin position="157"/>
        <end position="184"/>
    </location>
</feature>
<reference evidence="2" key="1">
    <citation type="journal article" date="2020" name="Stud. Mycol.">
        <title>101 Dothideomycetes genomes: a test case for predicting lifestyles and emergence of pathogens.</title>
        <authorList>
            <person name="Haridas S."/>
            <person name="Albert R."/>
            <person name="Binder M."/>
            <person name="Bloem J."/>
            <person name="Labutti K."/>
            <person name="Salamov A."/>
            <person name="Andreopoulos B."/>
            <person name="Baker S."/>
            <person name="Barry K."/>
            <person name="Bills G."/>
            <person name="Bluhm B."/>
            <person name="Cannon C."/>
            <person name="Castanera R."/>
            <person name="Culley D."/>
            <person name="Daum C."/>
            <person name="Ezra D."/>
            <person name="Gonzalez J."/>
            <person name="Henrissat B."/>
            <person name="Kuo A."/>
            <person name="Liang C."/>
            <person name="Lipzen A."/>
            <person name="Lutzoni F."/>
            <person name="Magnuson J."/>
            <person name="Mondo S."/>
            <person name="Nolan M."/>
            <person name="Ohm R."/>
            <person name="Pangilinan J."/>
            <person name="Park H.-J."/>
            <person name="Ramirez L."/>
            <person name="Alfaro M."/>
            <person name="Sun H."/>
            <person name="Tritt A."/>
            <person name="Yoshinaga Y."/>
            <person name="Zwiers L.-H."/>
            <person name="Turgeon B."/>
            <person name="Goodwin S."/>
            <person name="Spatafora J."/>
            <person name="Crous P."/>
            <person name="Grigoriev I."/>
        </authorList>
    </citation>
    <scope>NUCLEOTIDE SEQUENCE</scope>
    <source>
        <strain evidence="2">CBS 207.26</strain>
    </source>
</reference>
<keyword evidence="1" id="KW-1133">Transmembrane helix</keyword>
<gene>
    <name evidence="2" type="ORF">K469DRAFT_723301</name>
</gene>
<evidence type="ECO:0000313" key="3">
    <source>
        <dbReference type="Proteomes" id="UP000800200"/>
    </source>
</evidence>
<dbReference type="EMBL" id="ML994712">
    <property type="protein sequence ID" value="KAF2176242.1"/>
    <property type="molecule type" value="Genomic_DNA"/>
</dbReference>
<dbReference type="OrthoDB" id="5428890at2759"/>
<name>A0A6A6DD02_9PEZI</name>